<reference evidence="2 3" key="1">
    <citation type="journal article" date="2009" name="PLoS ONE">
        <title>Non mycobacterial virulence genes in the genome of the emerging pathogen Mycobacterium abscessus.</title>
        <authorList>
            <person name="Ripoll F."/>
            <person name="Pasek S."/>
            <person name="Schenowitz C."/>
            <person name="Dossat C."/>
            <person name="Barbe V."/>
            <person name="Rottman M."/>
            <person name="Macheras E."/>
            <person name="Heym B."/>
            <person name="Herrmann J.L."/>
            <person name="Daffe M."/>
            <person name="Brosch R."/>
            <person name="Risler J.L."/>
            <person name="Gaillard J.L."/>
        </authorList>
    </citation>
    <scope>NUCLEOTIDE SEQUENCE [LARGE SCALE GENOMIC DNA]</scope>
    <source>
        <strain evidence="3">ATCC 19977 / DSM 44196 / CCUG 20993 / CIP 104536 / JCM 13569 / NCTC 13031 / TMC 1543 / L948</strain>
    </source>
</reference>
<accession>B1MCR1</accession>
<proteinExistence type="predicted"/>
<evidence type="ECO:0000313" key="2">
    <source>
        <dbReference type="EMBL" id="CAM63032.1"/>
    </source>
</evidence>
<organism evidence="2 3">
    <name type="scientific">Mycobacteroides abscessus (strain ATCC 19977 / DSM 44196 / CCUG 20993 / CIP 104536 / JCM 13569 / NCTC 13031 / TMC 1543 / L948)</name>
    <name type="common">Mycobacterium abscessus</name>
    <dbReference type="NCBI Taxonomy" id="561007"/>
    <lineage>
        <taxon>Bacteria</taxon>
        <taxon>Bacillati</taxon>
        <taxon>Actinomycetota</taxon>
        <taxon>Actinomycetes</taxon>
        <taxon>Mycobacteriales</taxon>
        <taxon>Mycobacteriaceae</taxon>
        <taxon>Mycobacteroides</taxon>
        <taxon>Mycobacteroides abscessus</taxon>
    </lineage>
</organism>
<dbReference type="EMBL" id="CU458896">
    <property type="protein sequence ID" value="CAM63032.1"/>
    <property type="molecule type" value="Genomic_DNA"/>
</dbReference>
<keyword evidence="3" id="KW-1185">Reference proteome</keyword>
<name>B1MCR1_MYCA9</name>
<feature type="region of interest" description="Disordered" evidence="1">
    <location>
        <begin position="52"/>
        <end position="90"/>
    </location>
</feature>
<dbReference type="KEGG" id="mab:MAB_2954"/>
<dbReference type="Proteomes" id="UP000007137">
    <property type="component" value="Chromosome"/>
</dbReference>
<gene>
    <name evidence="2" type="ordered locus">MAB_2954</name>
</gene>
<evidence type="ECO:0000313" key="3">
    <source>
        <dbReference type="Proteomes" id="UP000007137"/>
    </source>
</evidence>
<protein>
    <submittedName>
        <fullName evidence="2">Uncharacterized protein</fullName>
    </submittedName>
</protein>
<dbReference type="AlphaFoldDB" id="B1MCR1"/>
<sequence length="90" mass="9804">MSDLPNRIYSEFPGISTRAWEHPADRAALQTLRSLKGFDSILKALAALLRGTPAPADVSGDRDPGRRPSVQHVEQHPPRLCPHSGRSGDP</sequence>
<evidence type="ECO:0000256" key="1">
    <source>
        <dbReference type="SAM" id="MobiDB-lite"/>
    </source>
</evidence>